<dbReference type="InterPro" id="IPR041588">
    <property type="entry name" value="Integrase_H2C2"/>
</dbReference>
<dbReference type="EMBL" id="JAUHHV010000005">
    <property type="protein sequence ID" value="KAK1424576.1"/>
    <property type="molecule type" value="Genomic_DNA"/>
</dbReference>
<dbReference type="PROSITE" id="PS50994">
    <property type="entry name" value="INTEGRASE"/>
    <property type="match status" value="1"/>
</dbReference>
<evidence type="ECO:0000256" key="1">
    <source>
        <dbReference type="SAM" id="MobiDB-lite"/>
    </source>
</evidence>
<reference evidence="3" key="1">
    <citation type="journal article" date="2023" name="bioRxiv">
        <title>Improved chromosome-level genome assembly for marigold (Tagetes erecta).</title>
        <authorList>
            <person name="Jiang F."/>
            <person name="Yuan L."/>
            <person name="Wang S."/>
            <person name="Wang H."/>
            <person name="Xu D."/>
            <person name="Wang A."/>
            <person name="Fan W."/>
        </authorList>
    </citation>
    <scope>NUCLEOTIDE SEQUENCE</scope>
    <source>
        <strain evidence="3">WSJ</strain>
        <tissue evidence="3">Leaf</tissue>
    </source>
</reference>
<keyword evidence="4" id="KW-1185">Reference proteome</keyword>
<accession>A0AAD8NXQ4</accession>
<dbReference type="SUPFAM" id="SSF53098">
    <property type="entry name" value="Ribonuclease H-like"/>
    <property type="match status" value="1"/>
</dbReference>
<dbReference type="GO" id="GO:0003676">
    <property type="term" value="F:nucleic acid binding"/>
    <property type="evidence" value="ECO:0007669"/>
    <property type="project" value="InterPro"/>
</dbReference>
<name>A0AAD8NXQ4_TARER</name>
<evidence type="ECO:0000313" key="4">
    <source>
        <dbReference type="Proteomes" id="UP001229421"/>
    </source>
</evidence>
<dbReference type="AlphaFoldDB" id="A0AAD8NXQ4"/>
<dbReference type="Gene3D" id="3.30.420.10">
    <property type="entry name" value="Ribonuclease H-like superfamily/Ribonuclease H"/>
    <property type="match status" value="1"/>
</dbReference>
<dbReference type="InterPro" id="IPR012337">
    <property type="entry name" value="RNaseH-like_sf"/>
</dbReference>
<evidence type="ECO:0000259" key="2">
    <source>
        <dbReference type="PROSITE" id="PS50994"/>
    </source>
</evidence>
<dbReference type="Proteomes" id="UP001229421">
    <property type="component" value="Unassembled WGS sequence"/>
</dbReference>
<proteinExistence type="predicted"/>
<dbReference type="Pfam" id="PF17921">
    <property type="entry name" value="Integrase_H2C2"/>
    <property type="match status" value="1"/>
</dbReference>
<organism evidence="3 4">
    <name type="scientific">Tagetes erecta</name>
    <name type="common">African marigold</name>
    <dbReference type="NCBI Taxonomy" id="13708"/>
    <lineage>
        <taxon>Eukaryota</taxon>
        <taxon>Viridiplantae</taxon>
        <taxon>Streptophyta</taxon>
        <taxon>Embryophyta</taxon>
        <taxon>Tracheophyta</taxon>
        <taxon>Spermatophyta</taxon>
        <taxon>Magnoliopsida</taxon>
        <taxon>eudicotyledons</taxon>
        <taxon>Gunneridae</taxon>
        <taxon>Pentapetalae</taxon>
        <taxon>asterids</taxon>
        <taxon>campanulids</taxon>
        <taxon>Asterales</taxon>
        <taxon>Asteraceae</taxon>
        <taxon>Asteroideae</taxon>
        <taxon>Heliantheae alliance</taxon>
        <taxon>Tageteae</taxon>
        <taxon>Tagetes</taxon>
    </lineage>
</organism>
<dbReference type="PANTHER" id="PTHR45835:SF101">
    <property type="entry name" value="NUCLEOTIDYLTRANSFERASE, RIBONUCLEASE H"/>
    <property type="match status" value="1"/>
</dbReference>
<gene>
    <name evidence="3" type="ORF">QVD17_19909</name>
</gene>
<dbReference type="InterPro" id="IPR001584">
    <property type="entry name" value="Integrase_cat-core"/>
</dbReference>
<comment type="caution">
    <text evidence="3">The sequence shown here is derived from an EMBL/GenBank/DDBJ whole genome shotgun (WGS) entry which is preliminary data.</text>
</comment>
<dbReference type="Gene3D" id="1.10.340.70">
    <property type="match status" value="1"/>
</dbReference>
<dbReference type="Pfam" id="PF24626">
    <property type="entry name" value="SH3_Tf2-1"/>
    <property type="match status" value="1"/>
</dbReference>
<evidence type="ECO:0000313" key="3">
    <source>
        <dbReference type="EMBL" id="KAK1424576.1"/>
    </source>
</evidence>
<dbReference type="GO" id="GO:0015074">
    <property type="term" value="P:DNA integration"/>
    <property type="evidence" value="ECO:0007669"/>
    <property type="project" value="InterPro"/>
</dbReference>
<dbReference type="InterPro" id="IPR036397">
    <property type="entry name" value="RNaseH_sf"/>
</dbReference>
<dbReference type="FunFam" id="3.30.420.10:FF:000032">
    <property type="entry name" value="Retrovirus-related Pol polyprotein from transposon 297-like Protein"/>
    <property type="match status" value="1"/>
</dbReference>
<feature type="region of interest" description="Disordered" evidence="1">
    <location>
        <begin position="442"/>
        <end position="487"/>
    </location>
</feature>
<dbReference type="InterPro" id="IPR056924">
    <property type="entry name" value="SH3_Tf2-1"/>
</dbReference>
<protein>
    <recommendedName>
        <fullName evidence="2">Integrase catalytic domain-containing protein</fullName>
    </recommendedName>
</protein>
<dbReference type="PANTHER" id="PTHR45835">
    <property type="entry name" value="YALI0A06105P"/>
    <property type="match status" value="1"/>
</dbReference>
<sequence>MVGKEIELNENTYGVKTMYGKIWVPRFGEIRRGVLDEAHKSRYSIHRGGTKMYQDLKRDYWWPGMKREVETYVKWKWEHITMDFITKLPRTPKGYDSIWVVVDRLTKSAHFLPIREAISSEKLAEVFIKEVMARHGIPVSIVSDRDTRFTSKFWKKFHEEMGAKLHISSAYHPQTDGQSERTIQTLEDMLRACVLEFGGSWDSHLPLAEFSFNNSYHASIKMPPYEMLYGRRCRTPICWGEIGQRELGSLEIVEATTEKLEKIKECMKAAKDRQKSYADKRRKGIVFQVGDKVMLKVSPWKGIIRFRKRGKLSPRYIGPFKIVARVGDVAYRLDLPEELSGIHPTFHVSHLRKCLADESMAVPYDDLEIDERLNYVEQPVAILDGKEKRLRNKTVKQVKVQWRHRRGSDVTWELEREMRKNYPASYTKTITLTVTERARSLKNQEDKNPTGDHVKPVKNPTGDHVKPVKNPTGDHIKPVKNPTGDHIKPVKTAEWVSYDQRGYDDDLLTNKDIMIVCHTNVTYGLMIKGAAWRELGVY</sequence>
<feature type="domain" description="Integrase catalytic" evidence="2">
    <location>
        <begin position="70"/>
        <end position="232"/>
    </location>
</feature>